<keyword evidence="11 12" id="KW-0472">Membrane</keyword>
<dbReference type="GO" id="GO:0015886">
    <property type="term" value="P:heme transport"/>
    <property type="evidence" value="ECO:0007669"/>
    <property type="project" value="InterPro"/>
</dbReference>
<evidence type="ECO:0000256" key="9">
    <source>
        <dbReference type="ARBA" id="ARBA00022748"/>
    </source>
</evidence>
<feature type="transmembrane region" description="Helical" evidence="12">
    <location>
        <begin position="6"/>
        <end position="28"/>
    </location>
</feature>
<dbReference type="Proteomes" id="UP000184387">
    <property type="component" value="Unassembled WGS sequence"/>
</dbReference>
<evidence type="ECO:0000256" key="12">
    <source>
        <dbReference type="RuleBase" id="RU363101"/>
    </source>
</evidence>
<evidence type="ECO:0000256" key="10">
    <source>
        <dbReference type="ARBA" id="ARBA00022989"/>
    </source>
</evidence>
<dbReference type="EMBL" id="FQZF01000009">
    <property type="protein sequence ID" value="SHJ16458.1"/>
    <property type="molecule type" value="Genomic_DNA"/>
</dbReference>
<keyword evidence="10 12" id="KW-1133">Transmembrane helix</keyword>
<keyword evidence="14" id="KW-1185">Reference proteome</keyword>
<evidence type="ECO:0000256" key="7">
    <source>
        <dbReference type="ARBA" id="ARBA00022519"/>
    </source>
</evidence>
<dbReference type="STRING" id="198092.SAMN02745194_01905"/>
<dbReference type="GO" id="GO:0017004">
    <property type="term" value="P:cytochrome complex assembly"/>
    <property type="evidence" value="ECO:0007669"/>
    <property type="project" value="UniProtKB-KW"/>
</dbReference>
<protein>
    <recommendedName>
        <fullName evidence="4 12">Heme exporter protein D</fullName>
    </recommendedName>
</protein>
<evidence type="ECO:0000256" key="1">
    <source>
        <dbReference type="ARBA" id="ARBA00002442"/>
    </source>
</evidence>
<evidence type="ECO:0000256" key="6">
    <source>
        <dbReference type="ARBA" id="ARBA00022475"/>
    </source>
</evidence>
<evidence type="ECO:0000256" key="8">
    <source>
        <dbReference type="ARBA" id="ARBA00022692"/>
    </source>
</evidence>
<evidence type="ECO:0000313" key="14">
    <source>
        <dbReference type="Proteomes" id="UP000184387"/>
    </source>
</evidence>
<keyword evidence="8 12" id="KW-0812">Transmembrane</keyword>
<dbReference type="InterPro" id="IPR007078">
    <property type="entry name" value="Haem_export_protD_CcmD"/>
</dbReference>
<dbReference type="GO" id="GO:0005886">
    <property type="term" value="C:plasma membrane"/>
    <property type="evidence" value="ECO:0007669"/>
    <property type="project" value="UniProtKB-SubCell"/>
</dbReference>
<sequence length="44" mass="4813">MSGHWINVIAAWGLAAIGFGGLALGAAWRHRTAARRLKELERAR</sequence>
<keyword evidence="7 12" id="KW-0997">Cell inner membrane</keyword>
<reference evidence="13 14" key="1">
    <citation type="submission" date="2016-11" db="EMBL/GenBank/DDBJ databases">
        <authorList>
            <person name="Jaros S."/>
            <person name="Januszkiewicz K."/>
            <person name="Wedrychowicz H."/>
        </authorList>
    </citation>
    <scope>NUCLEOTIDE SEQUENCE [LARGE SCALE GENOMIC DNA]</scope>
    <source>
        <strain evidence="13 14">DSM 14916</strain>
    </source>
</reference>
<accession>A0A1M6H2M7</accession>
<dbReference type="AlphaFoldDB" id="A0A1M6H2M7"/>
<evidence type="ECO:0000256" key="11">
    <source>
        <dbReference type="ARBA" id="ARBA00023136"/>
    </source>
</evidence>
<proteinExistence type="inferred from homology"/>
<organism evidence="13 14">
    <name type="scientific">Muricoccus roseus</name>
    <dbReference type="NCBI Taxonomy" id="198092"/>
    <lineage>
        <taxon>Bacteria</taxon>
        <taxon>Pseudomonadati</taxon>
        <taxon>Pseudomonadota</taxon>
        <taxon>Alphaproteobacteria</taxon>
        <taxon>Acetobacterales</taxon>
        <taxon>Roseomonadaceae</taxon>
        <taxon>Muricoccus</taxon>
    </lineage>
</organism>
<comment type="similarity">
    <text evidence="3 12">Belongs to the CcmD/CycX/HelD family.</text>
</comment>
<evidence type="ECO:0000313" key="13">
    <source>
        <dbReference type="EMBL" id="SHJ16458.1"/>
    </source>
</evidence>
<comment type="function">
    <text evidence="1 12">Required for the export of heme to the periplasm for the biogenesis of c-type cytochromes.</text>
</comment>
<evidence type="ECO:0000256" key="5">
    <source>
        <dbReference type="ARBA" id="ARBA00022448"/>
    </source>
</evidence>
<dbReference type="RefSeq" id="WP_139281320.1">
    <property type="nucleotide sequence ID" value="NZ_FQZF01000009.1"/>
</dbReference>
<keyword evidence="6 12" id="KW-1003">Cell membrane</keyword>
<dbReference type="Pfam" id="PF04995">
    <property type="entry name" value="CcmD"/>
    <property type="match status" value="1"/>
</dbReference>
<name>A0A1M6H2M7_9PROT</name>
<comment type="subcellular location">
    <subcellularLocation>
        <location evidence="2 12">Cell inner membrane</location>
        <topology evidence="2 12">Single-pass membrane protein</topology>
    </subcellularLocation>
</comment>
<gene>
    <name evidence="13" type="ORF">SAMN02745194_01905</name>
</gene>
<evidence type="ECO:0000256" key="4">
    <source>
        <dbReference type="ARBA" id="ARBA00016461"/>
    </source>
</evidence>
<keyword evidence="9 12" id="KW-0201">Cytochrome c-type biogenesis</keyword>
<evidence type="ECO:0000256" key="2">
    <source>
        <dbReference type="ARBA" id="ARBA00004377"/>
    </source>
</evidence>
<evidence type="ECO:0000256" key="3">
    <source>
        <dbReference type="ARBA" id="ARBA00008741"/>
    </source>
</evidence>
<keyword evidence="5 12" id="KW-0813">Transport</keyword>